<protein>
    <submittedName>
        <fullName evidence="2">8265_t:CDS:1</fullName>
    </submittedName>
</protein>
<evidence type="ECO:0000256" key="1">
    <source>
        <dbReference type="SAM" id="MobiDB-lite"/>
    </source>
</evidence>
<name>A0A9N9P782_9GLOM</name>
<comment type="caution">
    <text evidence="2">The sequence shown here is derived from an EMBL/GenBank/DDBJ whole genome shotgun (WGS) entry which is preliminary data.</text>
</comment>
<organism evidence="2 3">
    <name type="scientific">Dentiscutata erythropus</name>
    <dbReference type="NCBI Taxonomy" id="1348616"/>
    <lineage>
        <taxon>Eukaryota</taxon>
        <taxon>Fungi</taxon>
        <taxon>Fungi incertae sedis</taxon>
        <taxon>Mucoromycota</taxon>
        <taxon>Glomeromycotina</taxon>
        <taxon>Glomeromycetes</taxon>
        <taxon>Diversisporales</taxon>
        <taxon>Gigasporaceae</taxon>
        <taxon>Dentiscutata</taxon>
    </lineage>
</organism>
<feature type="non-terminal residue" evidence="2">
    <location>
        <position position="1"/>
    </location>
</feature>
<proteinExistence type="predicted"/>
<keyword evidence="3" id="KW-1185">Reference proteome</keyword>
<evidence type="ECO:0000313" key="3">
    <source>
        <dbReference type="Proteomes" id="UP000789405"/>
    </source>
</evidence>
<dbReference type="EMBL" id="CAJVPY010026675">
    <property type="protein sequence ID" value="CAG8790108.1"/>
    <property type="molecule type" value="Genomic_DNA"/>
</dbReference>
<gene>
    <name evidence="2" type="ORF">DERYTH_LOCUS21239</name>
</gene>
<evidence type="ECO:0000313" key="2">
    <source>
        <dbReference type="EMBL" id="CAG8790108.1"/>
    </source>
</evidence>
<feature type="compositionally biased region" description="Polar residues" evidence="1">
    <location>
        <begin position="1"/>
        <end position="13"/>
    </location>
</feature>
<dbReference type="AlphaFoldDB" id="A0A9N9P782"/>
<sequence>ESATNSPTNSKESSIGERKENPYISNKANKNKTIDNSSLPRYPLDKENKNKEYMKPNSRNNREGANKKQQTYKDSVHSMLLQILGRLNKLEDQSSSFQTIHKSSSCESLLKASQTQE</sequence>
<reference evidence="2" key="1">
    <citation type="submission" date="2021-06" db="EMBL/GenBank/DDBJ databases">
        <authorList>
            <person name="Kallberg Y."/>
            <person name="Tangrot J."/>
            <person name="Rosling A."/>
        </authorList>
    </citation>
    <scope>NUCLEOTIDE SEQUENCE</scope>
    <source>
        <strain evidence="2">MA453B</strain>
    </source>
</reference>
<dbReference type="Proteomes" id="UP000789405">
    <property type="component" value="Unassembled WGS sequence"/>
</dbReference>
<feature type="region of interest" description="Disordered" evidence="1">
    <location>
        <begin position="1"/>
        <end position="73"/>
    </location>
</feature>
<feature type="region of interest" description="Disordered" evidence="1">
    <location>
        <begin position="98"/>
        <end position="117"/>
    </location>
</feature>
<feature type="compositionally biased region" description="Basic and acidic residues" evidence="1">
    <location>
        <begin position="43"/>
        <end position="66"/>
    </location>
</feature>
<accession>A0A9N9P782</accession>